<accession>A0A2P2C7Q5</accession>
<sequence length="67" mass="6888">MPSLLLAARAVSSVWSAGCGPGSQSSWDALLCLSAQTLSAQTVTHVTPAVTPLSSVPPPPDVRRTCR</sequence>
<dbReference type="EMBL" id="CZKB01000005">
    <property type="protein sequence ID" value="CUR58033.1"/>
    <property type="molecule type" value="Genomic_DNA"/>
</dbReference>
<protein>
    <submittedName>
        <fullName evidence="1">Uncharacterized protein</fullName>
    </submittedName>
</protein>
<dbReference type="AlphaFoldDB" id="A0A2P2C7Q5"/>
<reference evidence="1" key="1">
    <citation type="submission" date="2015-08" db="EMBL/GenBank/DDBJ databases">
        <authorList>
            <person name="Babu N.S."/>
            <person name="Beckwith C.J."/>
            <person name="Beseler K.G."/>
            <person name="Brison A."/>
            <person name="Carone J.V."/>
            <person name="Caskin T.P."/>
            <person name="Diamond M."/>
            <person name="Durham M.E."/>
            <person name="Foxe J.M."/>
            <person name="Go M."/>
            <person name="Henderson B.A."/>
            <person name="Jones I.B."/>
            <person name="McGettigan J.A."/>
            <person name="Micheletti S.J."/>
            <person name="Nasrallah M.E."/>
            <person name="Ortiz D."/>
            <person name="Piller C.R."/>
            <person name="Privatt S.R."/>
            <person name="Schneider S.L."/>
            <person name="Sharp S."/>
            <person name="Smith T.C."/>
            <person name="Stanton J.D."/>
            <person name="Ullery H.E."/>
            <person name="Wilson R.J."/>
            <person name="Serrano M.G."/>
            <person name="Buck G."/>
            <person name="Lee V."/>
            <person name="Wang Y."/>
            <person name="Carvalho R."/>
            <person name="Voegtly L."/>
            <person name="Shi R."/>
            <person name="Duckworth R."/>
            <person name="Johnson A."/>
            <person name="Loviza R."/>
            <person name="Walstead R."/>
            <person name="Shah Z."/>
            <person name="Kiflezghi M."/>
            <person name="Wade K."/>
            <person name="Ball S.L."/>
            <person name="Bradley K.W."/>
            <person name="Asai D.J."/>
            <person name="Bowman C.A."/>
            <person name="Russell D.A."/>
            <person name="Pope W.H."/>
            <person name="Jacobs-Sera D."/>
            <person name="Hendrix R.W."/>
            <person name="Hatfull G.F."/>
        </authorList>
    </citation>
    <scope>NUCLEOTIDE SEQUENCE</scope>
</reference>
<organism evidence="1">
    <name type="scientific">metagenome</name>
    <dbReference type="NCBI Taxonomy" id="256318"/>
    <lineage>
        <taxon>unclassified sequences</taxon>
        <taxon>metagenomes</taxon>
    </lineage>
</organism>
<gene>
    <name evidence="1" type="ORF">NOCA1130349</name>
</gene>
<proteinExistence type="predicted"/>
<evidence type="ECO:0000313" key="1">
    <source>
        <dbReference type="EMBL" id="CUR58033.1"/>
    </source>
</evidence>
<name>A0A2P2C7Q5_9ZZZZ</name>